<evidence type="ECO:0000313" key="1">
    <source>
        <dbReference type="EMBL" id="PKI83571.1"/>
    </source>
</evidence>
<organism evidence="1 2">
    <name type="scientific">Malassezia vespertilionis</name>
    <dbReference type="NCBI Taxonomy" id="2020962"/>
    <lineage>
        <taxon>Eukaryota</taxon>
        <taxon>Fungi</taxon>
        <taxon>Dikarya</taxon>
        <taxon>Basidiomycota</taxon>
        <taxon>Ustilaginomycotina</taxon>
        <taxon>Malasseziomycetes</taxon>
        <taxon>Malasseziales</taxon>
        <taxon>Malasseziaceae</taxon>
        <taxon>Malassezia</taxon>
    </lineage>
</organism>
<gene>
    <name evidence="1" type="ORF">MVES_002663</name>
</gene>
<dbReference type="PANTHER" id="PTHR47939">
    <property type="entry name" value="MEMBRANE-ASSOCIATED SALT-INDUCIBLE PROTEIN-LIKE"/>
    <property type="match status" value="1"/>
</dbReference>
<evidence type="ECO:0000313" key="2">
    <source>
        <dbReference type="Proteomes" id="UP000232875"/>
    </source>
</evidence>
<dbReference type="InterPro" id="IPR050667">
    <property type="entry name" value="PPR-containing_protein"/>
</dbReference>
<proteinExistence type="predicted"/>
<dbReference type="InterPro" id="IPR011990">
    <property type="entry name" value="TPR-like_helical_dom_sf"/>
</dbReference>
<dbReference type="OrthoDB" id="1908178at2759"/>
<evidence type="ECO:0008006" key="3">
    <source>
        <dbReference type="Google" id="ProtNLM"/>
    </source>
</evidence>
<keyword evidence="2" id="KW-1185">Reference proteome</keyword>
<dbReference type="AlphaFoldDB" id="A0A2N1JAJ2"/>
<protein>
    <recommendedName>
        <fullName evidence="3">ATPase expression protein 2, mitochondrial</fullName>
    </recommendedName>
</protein>
<dbReference type="EMBL" id="KZ454991">
    <property type="protein sequence ID" value="PKI83571.1"/>
    <property type="molecule type" value="Genomic_DNA"/>
</dbReference>
<sequence length="475" mass="52606">MRWVRSLWARPVSRWQVRACSSVPVLQSPHAHRNQKLAGLHGAMARGDPGMVYDAFLAADDAPLGASDDTMPQLMVLLEHAKRTQRRYAAAASPNDRLVSQELAALLSSAYFWNASLSAARTHRRTLSTALGDVLDLFLAGQRTARLLAAQHTHTFPDTVSYNIVLHAIVRSIPTGPGAARHARQRAPPTIEAVRKDLAATPHSAQRAVQYFDTVWRELCATCAPSHRSWSTRMLLYARMRRADKMRACMQAMVQARQCSTASVNLAMQMHARLYRDMAQLDGVYEAMRYNHLQLEMGHGRGRAAPRTAHVEAVLGVPYVPDDIVPDRGTFLLLIRHHANSGDLDRALQVLHDMLVTPWDTAHGMAPSLEVYHAMFTAFARFGASGGAWHVHTLGELFDGYLRVAPFSASAAHAAAPGPRQLCTVLQALWATSRDPAWVAAQWRRLVQKFAHEAWHGFRVDARVDRKLAVCSAAA</sequence>
<accession>A0A2N1JAJ2</accession>
<dbReference type="Proteomes" id="UP000232875">
    <property type="component" value="Unassembled WGS sequence"/>
</dbReference>
<name>A0A2N1JAJ2_9BASI</name>
<dbReference type="STRING" id="2020962.A0A2N1JAJ2"/>
<reference evidence="1 2" key="1">
    <citation type="submission" date="2017-10" db="EMBL/GenBank/DDBJ databases">
        <title>A novel species of cold-tolerant Malassezia isolated from bats.</title>
        <authorList>
            <person name="Lorch J.M."/>
            <person name="Palmer J.M."/>
            <person name="Vanderwolf K.J."/>
            <person name="Schmidt K.Z."/>
            <person name="Verant M.L."/>
            <person name="Weller T.J."/>
            <person name="Blehert D.S."/>
        </authorList>
    </citation>
    <scope>NUCLEOTIDE SEQUENCE [LARGE SCALE GENOMIC DNA]</scope>
    <source>
        <strain evidence="1 2">NWHC:44797-103</strain>
    </source>
</reference>
<dbReference type="PANTHER" id="PTHR47939:SF5">
    <property type="entry name" value="PENTACOTRIPEPTIDE-REPEAT REGION OF PRORP DOMAIN-CONTAINING PROTEIN"/>
    <property type="match status" value="1"/>
</dbReference>
<dbReference type="Gene3D" id="1.25.40.10">
    <property type="entry name" value="Tetratricopeptide repeat domain"/>
    <property type="match status" value="1"/>
</dbReference>